<sequence length="253" mass="28618">MSILKLPTKLGKEPLVDVVFEMRFVPSTIASVVLPGMFMKQLGLRGGEQAIERLPLHDVPADVRRREHGMRYQPVLRIHWENYILIISDHSVGLGCKIPYRGWSEFRQKILEVVAVVKDSEVAESVERVALKYVDLIPGASVEKQLSRLNLSVEVGKYSLTDESFNLRMEIPGEHALHVVSVGAPAMVRHSEMGERKGAIVDIDSLCPVSFQSWEQLSASLPDMLDSLHLENKTMFFECLKEETVEYLEPSYE</sequence>
<dbReference type="NCBIfam" id="TIGR04255">
    <property type="entry name" value="sporadTIGR04255"/>
    <property type="match status" value="1"/>
</dbReference>
<dbReference type="AlphaFoldDB" id="A0A0F9RQ86"/>
<organism evidence="1">
    <name type="scientific">marine sediment metagenome</name>
    <dbReference type="NCBI Taxonomy" id="412755"/>
    <lineage>
        <taxon>unclassified sequences</taxon>
        <taxon>metagenomes</taxon>
        <taxon>ecological metagenomes</taxon>
    </lineage>
</organism>
<gene>
    <name evidence="1" type="ORF">LCGC14_0617120</name>
</gene>
<accession>A0A0F9RQ86</accession>
<reference evidence="1" key="1">
    <citation type="journal article" date="2015" name="Nature">
        <title>Complex archaea that bridge the gap between prokaryotes and eukaryotes.</title>
        <authorList>
            <person name="Spang A."/>
            <person name="Saw J.H."/>
            <person name="Jorgensen S.L."/>
            <person name="Zaremba-Niedzwiedzka K."/>
            <person name="Martijn J."/>
            <person name="Lind A.E."/>
            <person name="van Eijk R."/>
            <person name="Schleper C."/>
            <person name="Guy L."/>
            <person name="Ettema T.J."/>
        </authorList>
    </citation>
    <scope>NUCLEOTIDE SEQUENCE</scope>
</reference>
<dbReference type="InterPro" id="IPR026349">
    <property type="entry name" value="CHP04255"/>
</dbReference>
<proteinExistence type="predicted"/>
<evidence type="ECO:0000313" key="1">
    <source>
        <dbReference type="EMBL" id="KKN52007.1"/>
    </source>
</evidence>
<name>A0A0F9RQ86_9ZZZZ</name>
<comment type="caution">
    <text evidence="1">The sequence shown here is derived from an EMBL/GenBank/DDBJ whole genome shotgun (WGS) entry which is preliminary data.</text>
</comment>
<evidence type="ECO:0008006" key="2">
    <source>
        <dbReference type="Google" id="ProtNLM"/>
    </source>
</evidence>
<protein>
    <recommendedName>
        <fullName evidence="2">TIGR04255 family protein</fullName>
    </recommendedName>
</protein>
<dbReference type="EMBL" id="LAZR01001039">
    <property type="protein sequence ID" value="KKN52007.1"/>
    <property type="molecule type" value="Genomic_DNA"/>
</dbReference>